<gene>
    <name evidence="3" type="ORF">H9872_00390</name>
</gene>
<dbReference type="InterPro" id="IPR029058">
    <property type="entry name" value="AB_hydrolase_fold"/>
</dbReference>
<evidence type="ECO:0000313" key="4">
    <source>
        <dbReference type="Proteomes" id="UP000824229"/>
    </source>
</evidence>
<evidence type="ECO:0000313" key="3">
    <source>
        <dbReference type="EMBL" id="MBU3803206.1"/>
    </source>
</evidence>
<dbReference type="AlphaFoldDB" id="A0A9E2NJV3"/>
<dbReference type="Gene3D" id="3.40.50.1820">
    <property type="entry name" value="alpha/beta hydrolase"/>
    <property type="match status" value="1"/>
</dbReference>
<reference evidence="3" key="1">
    <citation type="journal article" date="2021" name="PeerJ">
        <title>Extensive microbial diversity within the chicken gut microbiome revealed by metagenomics and culture.</title>
        <authorList>
            <person name="Gilroy R."/>
            <person name="Ravi A."/>
            <person name="Getino M."/>
            <person name="Pursley I."/>
            <person name="Horton D.L."/>
            <person name="Alikhan N.F."/>
            <person name="Baker D."/>
            <person name="Gharbi K."/>
            <person name="Hall N."/>
            <person name="Watson M."/>
            <person name="Adriaenssens E.M."/>
            <person name="Foster-Nyarko E."/>
            <person name="Jarju S."/>
            <person name="Secka A."/>
            <person name="Antonio M."/>
            <person name="Oren A."/>
            <person name="Chaudhuri R.R."/>
            <person name="La Ragione R."/>
            <person name="Hildebrand F."/>
            <person name="Pallen M.J."/>
        </authorList>
    </citation>
    <scope>NUCLEOTIDE SEQUENCE</scope>
    <source>
        <strain evidence="3">B5-657</strain>
    </source>
</reference>
<name>A0A9E2NJV3_9FIRM</name>
<protein>
    <submittedName>
        <fullName evidence="3">Alpha/beta hydrolase</fullName>
    </submittedName>
</protein>
<dbReference type="GO" id="GO:0016787">
    <property type="term" value="F:hydrolase activity"/>
    <property type="evidence" value="ECO:0007669"/>
    <property type="project" value="UniProtKB-KW"/>
</dbReference>
<dbReference type="PANTHER" id="PTHR48081">
    <property type="entry name" value="AB HYDROLASE SUPERFAMILY PROTEIN C4A8.06C"/>
    <property type="match status" value="1"/>
</dbReference>
<dbReference type="SUPFAM" id="SSF53474">
    <property type="entry name" value="alpha/beta-Hydrolases"/>
    <property type="match status" value="1"/>
</dbReference>
<feature type="domain" description="Alpha/beta hydrolase fold-3" evidence="2">
    <location>
        <begin position="74"/>
        <end position="284"/>
    </location>
</feature>
<comment type="caution">
    <text evidence="3">The sequence shown here is derived from an EMBL/GenBank/DDBJ whole genome shotgun (WGS) entry which is preliminary data.</text>
</comment>
<dbReference type="PANTHER" id="PTHR48081:SF8">
    <property type="entry name" value="ALPHA_BETA HYDROLASE FOLD-3 DOMAIN-CONTAINING PROTEIN-RELATED"/>
    <property type="match status" value="1"/>
</dbReference>
<dbReference type="InterPro" id="IPR050300">
    <property type="entry name" value="GDXG_lipolytic_enzyme"/>
</dbReference>
<reference evidence="3" key="2">
    <citation type="submission" date="2021-04" db="EMBL/GenBank/DDBJ databases">
        <authorList>
            <person name="Gilroy R."/>
        </authorList>
    </citation>
    <scope>NUCLEOTIDE SEQUENCE</scope>
    <source>
        <strain evidence="3">B5-657</strain>
    </source>
</reference>
<dbReference type="EMBL" id="JAHLFQ010000008">
    <property type="protein sequence ID" value="MBU3803206.1"/>
    <property type="molecule type" value="Genomic_DNA"/>
</dbReference>
<evidence type="ECO:0000259" key="2">
    <source>
        <dbReference type="Pfam" id="PF07859"/>
    </source>
</evidence>
<dbReference type="Pfam" id="PF07859">
    <property type="entry name" value="Abhydrolase_3"/>
    <property type="match status" value="1"/>
</dbReference>
<dbReference type="InterPro" id="IPR013094">
    <property type="entry name" value="AB_hydrolase_3"/>
</dbReference>
<sequence>MPINKKMMTALRKLLYSEKDLKDTYQLERKMVNMTHPHLLKPFFKMWDHEVNLDNHKIPVRIFFPLKEGIYPLLIFFHGGGFVTGNINSYSKICTHMANITKHIVLSVDYRLAPEHPFPAGLEDCYAVVKEVVENTLLFNHAVQDIILIGDSAGANLAAAVSLLARDRGRFNISKQILLYPATYNDHSDASPYPSVKENGYDYLLTQKRMIDYIDLYIKDKADLQNPYVAPLLAKDFSNQPDTLIITAEYDLLRDEGEAYGEKLRAAGNKVQIHRISDAIHGFIALSPLFNEVKECYAIINQFLKEEKNEEES</sequence>
<dbReference type="Proteomes" id="UP000824229">
    <property type="component" value="Unassembled WGS sequence"/>
</dbReference>
<proteinExistence type="predicted"/>
<organism evidence="3 4">
    <name type="scientific">Candidatus Cellulosilyticum pullistercoris</name>
    <dbReference type="NCBI Taxonomy" id="2838521"/>
    <lineage>
        <taxon>Bacteria</taxon>
        <taxon>Bacillati</taxon>
        <taxon>Bacillota</taxon>
        <taxon>Clostridia</taxon>
        <taxon>Lachnospirales</taxon>
        <taxon>Cellulosilyticaceae</taxon>
        <taxon>Cellulosilyticum</taxon>
    </lineage>
</organism>
<accession>A0A9E2NJV3</accession>
<keyword evidence="1 3" id="KW-0378">Hydrolase</keyword>
<evidence type="ECO:0000256" key="1">
    <source>
        <dbReference type="ARBA" id="ARBA00022801"/>
    </source>
</evidence>